<dbReference type="GO" id="GO:0000104">
    <property type="term" value="F:succinate dehydrogenase activity"/>
    <property type="evidence" value="ECO:0007669"/>
    <property type="project" value="TreeGrafter"/>
</dbReference>
<keyword evidence="2" id="KW-0560">Oxidoreductase</keyword>
<evidence type="ECO:0000256" key="1">
    <source>
        <dbReference type="ARBA" id="ARBA00022630"/>
    </source>
</evidence>
<dbReference type="PRINTS" id="PR00368">
    <property type="entry name" value="FADPNR"/>
</dbReference>
<accession>A0A939HBY0</accession>
<dbReference type="SUPFAM" id="SSF51905">
    <property type="entry name" value="FAD/NAD(P)-binding domain"/>
    <property type="match status" value="1"/>
</dbReference>
<dbReference type="InterPro" id="IPR036188">
    <property type="entry name" value="FAD/NAD-bd_sf"/>
</dbReference>
<organism evidence="5 6">
    <name type="scientific">Proteiniclasticum aestuarii</name>
    <dbReference type="NCBI Taxonomy" id="2817862"/>
    <lineage>
        <taxon>Bacteria</taxon>
        <taxon>Bacillati</taxon>
        <taxon>Bacillota</taxon>
        <taxon>Clostridia</taxon>
        <taxon>Eubacteriales</taxon>
        <taxon>Clostridiaceae</taxon>
        <taxon>Proteiniclasticum</taxon>
    </lineage>
</organism>
<dbReference type="InterPro" id="IPR015939">
    <property type="entry name" value="Fum_Rdtase/Succ_DH_flav-like_C"/>
</dbReference>
<dbReference type="Pfam" id="PF02910">
    <property type="entry name" value="Succ_DH_flav_C"/>
    <property type="match status" value="1"/>
</dbReference>
<dbReference type="GO" id="GO:0009061">
    <property type="term" value="P:anaerobic respiration"/>
    <property type="evidence" value="ECO:0007669"/>
    <property type="project" value="TreeGrafter"/>
</dbReference>
<feature type="domain" description="Fumarate reductase/succinate dehydrogenase flavoprotein-like C-terminal" evidence="4">
    <location>
        <begin position="441"/>
        <end position="554"/>
    </location>
</feature>
<dbReference type="GO" id="GO:0033765">
    <property type="term" value="F:steroid dehydrogenase activity, acting on the CH-CH group of donors"/>
    <property type="evidence" value="ECO:0007669"/>
    <property type="project" value="UniProtKB-ARBA"/>
</dbReference>
<dbReference type="PIRSF" id="PIRSF000171">
    <property type="entry name" value="SDHA_APRA_LASPO"/>
    <property type="match status" value="1"/>
</dbReference>
<dbReference type="InterPro" id="IPR027477">
    <property type="entry name" value="Succ_DH/fumarate_Rdtase_cat_sf"/>
</dbReference>
<dbReference type="Gene3D" id="3.90.700.10">
    <property type="entry name" value="Succinate dehydrogenase/fumarate reductase flavoprotein, catalytic domain"/>
    <property type="match status" value="1"/>
</dbReference>
<dbReference type="RefSeq" id="WP_207599673.1">
    <property type="nucleotide sequence ID" value="NZ_JAFNJU010000006.1"/>
</dbReference>
<sequence>MIMEKQPDTDVLVIGSGIAGLSAAIYAAKNGTRVTLSASVNLFSGSTFFPGTWGFGLVGPENEKDEKDLIETIERLGQGVTSKHLVETFVRNLNESVDLLEKMGITLEKPSEEAKGQKEYIPCFDHKHRRWRGLTKKNLLETLPKILKDLGIRLLPDFEVIELLKEGERVTGAVGIREGKTMERIQAKAVILATGGLGGLYSYKLTTDDVNGSGVGLALRAGASAINMEFMQIMLGFVKPGFKTVHNEKTFFASQFHTKEGRNLLEERLPEGLTQEEVLRARSLHGPFSSETVSRYLDLSVHEEITKNNLPGVPMTYDLEKLKEPAEFVKTYFRWLKEEKHVSMEEEILIAPFMHASNGGLFISEEAKTPVPGLFAAGECTGGMHGADRIGGLSTANGIVFGKIAGEKAALYCSTIEETETKESDLLFRLQTTEEPAEKLKEMRKIMYQHAFLKLEEESIRYARNSWEEIHFEEMNIGQEKETMGIKEPEIKHIRDSYRLLNGKAAASALLTVQLMRKESRGSFYRSDYPVKDEAHFRMPLMVRLTEKKNEKMEERLFEVMVEKPGREEEIKW</sequence>
<dbReference type="InterPro" id="IPR037099">
    <property type="entry name" value="Fum_R/Succ_DH_flav-like_C_sf"/>
</dbReference>
<dbReference type="PANTHER" id="PTHR11632:SF51">
    <property type="entry name" value="SUCCINATE DEHYDROGENASE [UBIQUINONE] FLAVOPROTEIN SUBUNIT, MITOCHONDRIAL"/>
    <property type="match status" value="1"/>
</dbReference>
<dbReference type="GO" id="GO:0009055">
    <property type="term" value="F:electron transfer activity"/>
    <property type="evidence" value="ECO:0007669"/>
    <property type="project" value="TreeGrafter"/>
</dbReference>
<dbReference type="GO" id="GO:0005886">
    <property type="term" value="C:plasma membrane"/>
    <property type="evidence" value="ECO:0007669"/>
    <property type="project" value="TreeGrafter"/>
</dbReference>
<dbReference type="Proteomes" id="UP000664218">
    <property type="component" value="Unassembled WGS sequence"/>
</dbReference>
<dbReference type="PANTHER" id="PTHR11632">
    <property type="entry name" value="SUCCINATE DEHYDROGENASE 2 FLAVOPROTEIN SUBUNIT"/>
    <property type="match status" value="1"/>
</dbReference>
<comment type="caution">
    <text evidence="5">The sequence shown here is derived from an EMBL/GenBank/DDBJ whole genome shotgun (WGS) entry which is preliminary data.</text>
</comment>
<dbReference type="EMBL" id="JAFNJU010000006">
    <property type="protein sequence ID" value="MBO1265151.1"/>
    <property type="molecule type" value="Genomic_DNA"/>
</dbReference>
<gene>
    <name evidence="5" type="ORF">J3A84_08945</name>
</gene>
<feature type="domain" description="FAD-dependent oxidoreductase 2 FAD-binding" evidence="3">
    <location>
        <begin position="10"/>
        <end position="394"/>
    </location>
</feature>
<protein>
    <submittedName>
        <fullName evidence="5">FAD-binding protein</fullName>
    </submittedName>
</protein>
<dbReference type="Gene3D" id="1.20.58.100">
    <property type="entry name" value="Fumarate reductase/succinate dehydrogenase flavoprotein-like, C-terminal domain"/>
    <property type="match status" value="1"/>
</dbReference>
<proteinExistence type="predicted"/>
<evidence type="ECO:0000256" key="2">
    <source>
        <dbReference type="ARBA" id="ARBA00023002"/>
    </source>
</evidence>
<evidence type="ECO:0000313" key="5">
    <source>
        <dbReference type="EMBL" id="MBO1265151.1"/>
    </source>
</evidence>
<dbReference type="PRINTS" id="PR00411">
    <property type="entry name" value="PNDRDTASEI"/>
</dbReference>
<dbReference type="InterPro" id="IPR030664">
    <property type="entry name" value="SdhA/FrdA/AprA"/>
</dbReference>
<dbReference type="SUPFAM" id="SSF46977">
    <property type="entry name" value="Succinate dehydrogenase/fumarate reductase flavoprotein C-terminal domain"/>
    <property type="match status" value="1"/>
</dbReference>
<evidence type="ECO:0000313" key="6">
    <source>
        <dbReference type="Proteomes" id="UP000664218"/>
    </source>
</evidence>
<keyword evidence="6" id="KW-1185">Reference proteome</keyword>
<dbReference type="InterPro" id="IPR003953">
    <property type="entry name" value="FAD-dep_OxRdtase_2_FAD-bd"/>
</dbReference>
<keyword evidence="1" id="KW-0285">Flavoprotein</keyword>
<dbReference type="AlphaFoldDB" id="A0A939HBY0"/>
<evidence type="ECO:0000259" key="4">
    <source>
        <dbReference type="Pfam" id="PF02910"/>
    </source>
</evidence>
<dbReference type="Gene3D" id="3.50.50.60">
    <property type="entry name" value="FAD/NAD(P)-binding domain"/>
    <property type="match status" value="1"/>
</dbReference>
<name>A0A939HBY0_9CLOT</name>
<reference evidence="5" key="1">
    <citation type="submission" date="2021-03" db="EMBL/GenBank/DDBJ databases">
        <title>Proteiniclasticum marinus sp. nov., isolated from tidal flat sediment.</title>
        <authorList>
            <person name="Namirimu T."/>
            <person name="Yang J.-A."/>
            <person name="Yang S.-H."/>
            <person name="Kim Y.-J."/>
            <person name="Kwon K.K."/>
        </authorList>
    </citation>
    <scope>NUCLEOTIDE SEQUENCE</scope>
    <source>
        <strain evidence="5">SCR006</strain>
    </source>
</reference>
<dbReference type="GO" id="GO:0050660">
    <property type="term" value="F:flavin adenine dinucleotide binding"/>
    <property type="evidence" value="ECO:0007669"/>
    <property type="project" value="TreeGrafter"/>
</dbReference>
<evidence type="ECO:0000259" key="3">
    <source>
        <dbReference type="Pfam" id="PF00890"/>
    </source>
</evidence>
<dbReference type="Pfam" id="PF00890">
    <property type="entry name" value="FAD_binding_2"/>
    <property type="match status" value="1"/>
</dbReference>